<proteinExistence type="predicted"/>
<dbReference type="RefSeq" id="WP_041494929.1">
    <property type="nucleotide sequence ID" value="NZ_AP014548.1"/>
</dbReference>
<name>W8VZ95_9FLAO</name>
<keyword evidence="2" id="KW-1185">Reference proteome</keyword>
<evidence type="ECO:0000313" key="1">
    <source>
        <dbReference type="EMBL" id="BAO54186.1"/>
    </source>
</evidence>
<sequence>MAAIYYQDIGFAELFFFEKYVISQLKEGTLLEPGNNPTMIKALTDHYQDKPFVYISNRTYAYNVSPIIYREAATVETLKAICIVTPQSISQKTAEFEGKFYSNEFHVCGTLEEGIKWAQKFFRTSL</sequence>
<dbReference type="KEGG" id="nmf:NMS_0177"/>
<dbReference type="STRING" id="1454201.NMS_0177"/>
<gene>
    <name evidence="1" type="ORF">NMS_0177</name>
</gene>
<dbReference type="EMBL" id="AP014548">
    <property type="protein sequence ID" value="BAO54186.1"/>
    <property type="molecule type" value="Genomic_DNA"/>
</dbReference>
<dbReference type="AlphaFoldDB" id="W8VZ95"/>
<dbReference type="OrthoDB" id="1144359at2"/>
<reference evidence="1 2" key="1">
    <citation type="journal article" date="2014" name="Proc. Natl. Acad. Sci. U.S.A.">
        <title>Functional characterization of flavobacteria rhodopsins reveals a unique class of light-driven chloride pump in bacteria.</title>
        <authorList>
            <person name="Yoshizawa S."/>
            <person name="Kumagai Y."/>
            <person name="Kim H."/>
            <person name="Ogura Y."/>
            <person name="Hayashi T."/>
            <person name="Iwasaki W."/>
            <person name="DeLong E.F."/>
            <person name="Kogure K."/>
        </authorList>
    </citation>
    <scope>NUCLEOTIDE SEQUENCE [LARGE SCALE GENOMIC DNA]</scope>
    <source>
        <strain evidence="1 2">S1-08</strain>
    </source>
</reference>
<evidence type="ECO:0000313" key="2">
    <source>
        <dbReference type="Proteomes" id="UP000031760"/>
    </source>
</evidence>
<dbReference type="HOGENOM" id="CLU_149784_1_0_10"/>
<protein>
    <submittedName>
        <fullName evidence="1">Uncharacterized protein</fullName>
    </submittedName>
</protein>
<accession>W8VZ95</accession>
<organism evidence="1 2">
    <name type="scientific">Nonlabens marinus S1-08</name>
    <dbReference type="NCBI Taxonomy" id="1454201"/>
    <lineage>
        <taxon>Bacteria</taxon>
        <taxon>Pseudomonadati</taxon>
        <taxon>Bacteroidota</taxon>
        <taxon>Flavobacteriia</taxon>
        <taxon>Flavobacteriales</taxon>
        <taxon>Flavobacteriaceae</taxon>
        <taxon>Nonlabens</taxon>
    </lineage>
</organism>
<dbReference type="Proteomes" id="UP000031760">
    <property type="component" value="Chromosome"/>
</dbReference>